<organism evidence="1 2">
    <name type="scientific">Oryza meyeriana var. granulata</name>
    <dbReference type="NCBI Taxonomy" id="110450"/>
    <lineage>
        <taxon>Eukaryota</taxon>
        <taxon>Viridiplantae</taxon>
        <taxon>Streptophyta</taxon>
        <taxon>Embryophyta</taxon>
        <taxon>Tracheophyta</taxon>
        <taxon>Spermatophyta</taxon>
        <taxon>Magnoliopsida</taxon>
        <taxon>Liliopsida</taxon>
        <taxon>Poales</taxon>
        <taxon>Poaceae</taxon>
        <taxon>BOP clade</taxon>
        <taxon>Oryzoideae</taxon>
        <taxon>Oryzeae</taxon>
        <taxon>Oryzinae</taxon>
        <taxon>Oryza</taxon>
        <taxon>Oryza meyeriana</taxon>
    </lineage>
</organism>
<keyword evidence="2" id="KW-1185">Reference proteome</keyword>
<dbReference type="Proteomes" id="UP000479710">
    <property type="component" value="Unassembled WGS sequence"/>
</dbReference>
<protein>
    <submittedName>
        <fullName evidence="1">Uncharacterized protein</fullName>
    </submittedName>
</protein>
<dbReference type="EMBL" id="SPHZ02000004">
    <property type="protein sequence ID" value="KAF0921364.1"/>
    <property type="molecule type" value="Genomic_DNA"/>
</dbReference>
<evidence type="ECO:0000313" key="2">
    <source>
        <dbReference type="Proteomes" id="UP000479710"/>
    </source>
</evidence>
<proteinExistence type="predicted"/>
<evidence type="ECO:0000313" key="1">
    <source>
        <dbReference type="EMBL" id="KAF0921364.1"/>
    </source>
</evidence>
<comment type="caution">
    <text evidence="1">The sequence shown here is derived from an EMBL/GenBank/DDBJ whole genome shotgun (WGS) entry which is preliminary data.</text>
</comment>
<reference evidence="1 2" key="1">
    <citation type="submission" date="2019-11" db="EMBL/GenBank/DDBJ databases">
        <title>Whole genome sequence of Oryza granulata.</title>
        <authorList>
            <person name="Li W."/>
        </authorList>
    </citation>
    <scope>NUCLEOTIDE SEQUENCE [LARGE SCALE GENOMIC DNA]</scope>
    <source>
        <strain evidence="2">cv. Menghai</strain>
        <tissue evidence="1">Leaf</tissue>
    </source>
</reference>
<gene>
    <name evidence="1" type="ORF">E2562_006936</name>
</gene>
<accession>A0A6G1EA91</accession>
<dbReference type="AlphaFoldDB" id="A0A6G1EA91"/>
<name>A0A6G1EA91_9ORYZ</name>
<sequence>MARSSDVTWHCGASVITGLRIYQGEDEEVEEMVTGWVEDSITCALLDFGWGDRARGRKRDSRRWSGRRVPWVLTKGSAC</sequence>